<sequence>MTPPIMKSILIALSAQLATGLPATNQADARNSALPVLGLTNITRIGTSGIEGRSLYGPALNVNFPDPSIIYGDGSWKAYATSSNGKGIPVATSSDTISWTLTGNDALPNPGSWVDANDRGIWAPDVQKNDAGTYVMYYTARKAGGNHCIGAATSASAIGPFTPQAAPLICNDAGGGVIDASGYDDGVDRWIVWKVDGNSLGGATTCTGGPRGPNYTPTPIQIQRMARDALTLLDSPTTILDNEGASNNGVVEAPALYKIANGNYVLFYSAHCYSSDDYDIEYAFSSTINGRYTNRGILLRSVDNKGIWGPGGLDLDPNGHTVLFHGRVNPNQGNAARVLYGADITINGQSIGY</sequence>
<dbReference type="InterPro" id="IPR023296">
    <property type="entry name" value="Glyco_hydro_beta-prop_sf"/>
</dbReference>
<dbReference type="Proteomes" id="UP001305414">
    <property type="component" value="Unassembled WGS sequence"/>
</dbReference>
<keyword evidence="3 6" id="KW-0326">Glycosidase</keyword>
<evidence type="ECO:0000256" key="2">
    <source>
        <dbReference type="ARBA" id="ARBA00022801"/>
    </source>
</evidence>
<evidence type="ECO:0000256" key="7">
    <source>
        <dbReference type="SAM" id="SignalP"/>
    </source>
</evidence>
<name>A0AAN7U4Y8_9PEZI</name>
<reference evidence="8 9" key="1">
    <citation type="submission" date="2023-10" db="EMBL/GenBank/DDBJ databases">
        <title>Draft genome sequence of Xylaria bambusicola isolate GMP-LS, the root and basal stem rot pathogen of sugarcane in Indonesia.</title>
        <authorList>
            <person name="Selvaraj P."/>
            <person name="Muralishankar V."/>
            <person name="Muruganantham S."/>
            <person name="Sp S."/>
            <person name="Haryani S."/>
            <person name="Lau K.J.X."/>
            <person name="Naqvi N.I."/>
        </authorList>
    </citation>
    <scope>NUCLEOTIDE SEQUENCE [LARGE SCALE GENOMIC DNA]</scope>
    <source>
        <strain evidence="8">GMP-LS</strain>
    </source>
</reference>
<keyword evidence="2 6" id="KW-0378">Hydrolase</keyword>
<dbReference type="PANTHER" id="PTHR42812">
    <property type="entry name" value="BETA-XYLOSIDASE"/>
    <property type="match status" value="1"/>
</dbReference>
<keyword evidence="9" id="KW-1185">Reference proteome</keyword>
<protein>
    <recommendedName>
        <fullName evidence="10">Glycoside hydrolase family 43 protein</fullName>
    </recommendedName>
</protein>
<dbReference type="InterPro" id="IPR006710">
    <property type="entry name" value="Glyco_hydro_43"/>
</dbReference>
<evidence type="ECO:0000256" key="3">
    <source>
        <dbReference type="ARBA" id="ARBA00023295"/>
    </source>
</evidence>
<evidence type="ECO:0000256" key="5">
    <source>
        <dbReference type="PIRSR" id="PIRSR606710-2"/>
    </source>
</evidence>
<feature type="active site" description="Proton donor" evidence="4">
    <location>
        <position position="252"/>
    </location>
</feature>
<dbReference type="Gene3D" id="2.115.10.20">
    <property type="entry name" value="Glycosyl hydrolase domain, family 43"/>
    <property type="match status" value="1"/>
</dbReference>
<dbReference type="Pfam" id="PF04616">
    <property type="entry name" value="Glyco_hydro_43"/>
    <property type="match status" value="1"/>
</dbReference>
<gene>
    <name evidence="8" type="ORF">RRF57_001076</name>
</gene>
<dbReference type="GO" id="GO:0005975">
    <property type="term" value="P:carbohydrate metabolic process"/>
    <property type="evidence" value="ECO:0007669"/>
    <property type="project" value="InterPro"/>
</dbReference>
<comment type="similarity">
    <text evidence="1 6">Belongs to the glycosyl hydrolase 43 family.</text>
</comment>
<evidence type="ECO:0000313" key="8">
    <source>
        <dbReference type="EMBL" id="KAK5625360.1"/>
    </source>
</evidence>
<dbReference type="EMBL" id="JAWHQM010000002">
    <property type="protein sequence ID" value="KAK5625360.1"/>
    <property type="molecule type" value="Genomic_DNA"/>
</dbReference>
<comment type="caution">
    <text evidence="8">The sequence shown here is derived from an EMBL/GenBank/DDBJ whole genome shotgun (WGS) entry which is preliminary data.</text>
</comment>
<feature type="site" description="Important for catalytic activity, responsible for pKa modulation of the active site Glu and correct orientation of both the proton donor and substrate" evidence="5">
    <location>
        <position position="179"/>
    </location>
</feature>
<accession>A0AAN7U4Y8</accession>
<feature type="chain" id="PRO_5042868204" description="Glycoside hydrolase family 43 protein" evidence="7">
    <location>
        <begin position="21"/>
        <end position="353"/>
    </location>
</feature>
<evidence type="ECO:0000256" key="4">
    <source>
        <dbReference type="PIRSR" id="PIRSR606710-1"/>
    </source>
</evidence>
<dbReference type="SUPFAM" id="SSF75005">
    <property type="entry name" value="Arabinanase/levansucrase/invertase"/>
    <property type="match status" value="1"/>
</dbReference>
<feature type="signal peptide" evidence="7">
    <location>
        <begin position="1"/>
        <end position="20"/>
    </location>
</feature>
<dbReference type="CDD" id="cd08999">
    <property type="entry name" value="GH43_ABN-like"/>
    <property type="match status" value="1"/>
</dbReference>
<proteinExistence type="inferred from homology"/>
<dbReference type="InterPro" id="IPR051795">
    <property type="entry name" value="Glycosyl_Hydrlase_43"/>
</dbReference>
<feature type="active site" description="Proton acceptor" evidence="4">
    <location>
        <position position="66"/>
    </location>
</feature>
<dbReference type="GO" id="GO:0004553">
    <property type="term" value="F:hydrolase activity, hydrolyzing O-glycosyl compounds"/>
    <property type="evidence" value="ECO:0007669"/>
    <property type="project" value="InterPro"/>
</dbReference>
<evidence type="ECO:0000256" key="6">
    <source>
        <dbReference type="RuleBase" id="RU361187"/>
    </source>
</evidence>
<evidence type="ECO:0008006" key="10">
    <source>
        <dbReference type="Google" id="ProtNLM"/>
    </source>
</evidence>
<dbReference type="PANTHER" id="PTHR42812:SF5">
    <property type="entry name" value="ENDO-ARABINASE"/>
    <property type="match status" value="1"/>
</dbReference>
<evidence type="ECO:0000256" key="1">
    <source>
        <dbReference type="ARBA" id="ARBA00009865"/>
    </source>
</evidence>
<dbReference type="AlphaFoldDB" id="A0AAN7U4Y8"/>
<organism evidence="8 9">
    <name type="scientific">Xylaria bambusicola</name>
    <dbReference type="NCBI Taxonomy" id="326684"/>
    <lineage>
        <taxon>Eukaryota</taxon>
        <taxon>Fungi</taxon>
        <taxon>Dikarya</taxon>
        <taxon>Ascomycota</taxon>
        <taxon>Pezizomycotina</taxon>
        <taxon>Sordariomycetes</taxon>
        <taxon>Xylariomycetidae</taxon>
        <taxon>Xylariales</taxon>
        <taxon>Xylariaceae</taxon>
        <taxon>Xylaria</taxon>
    </lineage>
</organism>
<keyword evidence="7" id="KW-0732">Signal</keyword>
<evidence type="ECO:0000313" key="9">
    <source>
        <dbReference type="Proteomes" id="UP001305414"/>
    </source>
</evidence>